<evidence type="ECO:0000313" key="6">
    <source>
        <dbReference type="RefSeq" id="XP_030377976.1"/>
    </source>
</evidence>
<dbReference type="InterPro" id="IPR001611">
    <property type="entry name" value="Leu-rich_rpt"/>
</dbReference>
<reference evidence="6" key="1">
    <citation type="submission" date="2025-08" db="UniProtKB">
        <authorList>
            <consortium name="RefSeq"/>
        </authorList>
    </citation>
    <scope>IDENTIFICATION</scope>
    <source>
        <strain evidence="6">11010-0011.00</strain>
        <tissue evidence="6">Whole body</tissue>
    </source>
</reference>
<dbReference type="OrthoDB" id="10068119at2759"/>
<dbReference type="Gene3D" id="3.80.10.10">
    <property type="entry name" value="Ribonuclease Inhibitor"/>
    <property type="match status" value="2"/>
</dbReference>
<dbReference type="PROSITE" id="PS51450">
    <property type="entry name" value="LRR"/>
    <property type="match status" value="1"/>
</dbReference>
<name>A0A6J2TMZ4_DROLE</name>
<gene>
    <name evidence="6" type="primary">LOC115626688</name>
</gene>
<evidence type="ECO:0000256" key="1">
    <source>
        <dbReference type="ARBA" id="ARBA00022614"/>
    </source>
</evidence>
<dbReference type="GeneID" id="115626688"/>
<evidence type="ECO:0000256" key="4">
    <source>
        <dbReference type="SAM" id="SignalP"/>
    </source>
</evidence>
<evidence type="ECO:0000256" key="2">
    <source>
        <dbReference type="ARBA" id="ARBA00022737"/>
    </source>
</evidence>
<dbReference type="PANTHER" id="PTHR24366">
    <property type="entry name" value="IG(IMMUNOGLOBULIN) AND LRR(LEUCINE RICH REPEAT) DOMAINS"/>
    <property type="match status" value="1"/>
</dbReference>
<dbReference type="SUPFAM" id="SSF52058">
    <property type="entry name" value="L domain-like"/>
    <property type="match status" value="1"/>
</dbReference>
<dbReference type="Pfam" id="PF13855">
    <property type="entry name" value="LRR_8"/>
    <property type="match status" value="1"/>
</dbReference>
<feature type="compositionally biased region" description="Polar residues" evidence="3">
    <location>
        <begin position="193"/>
        <end position="211"/>
    </location>
</feature>
<keyword evidence="5" id="KW-1185">Reference proteome</keyword>
<dbReference type="PANTHER" id="PTHR24366:SF170">
    <property type="entry name" value="RE50361P"/>
    <property type="match status" value="1"/>
</dbReference>
<proteinExistence type="predicted"/>
<feature type="compositionally biased region" description="Low complexity" evidence="3">
    <location>
        <begin position="165"/>
        <end position="175"/>
    </location>
</feature>
<evidence type="ECO:0000256" key="3">
    <source>
        <dbReference type="SAM" id="MobiDB-lite"/>
    </source>
</evidence>
<feature type="compositionally biased region" description="Low complexity" evidence="3">
    <location>
        <begin position="75"/>
        <end position="86"/>
    </location>
</feature>
<dbReference type="AlphaFoldDB" id="A0A6J2TMZ4"/>
<feature type="compositionally biased region" description="Polar residues" evidence="3">
    <location>
        <begin position="45"/>
        <end position="57"/>
    </location>
</feature>
<keyword evidence="4" id="KW-0732">Signal</keyword>
<feature type="signal peptide" evidence="4">
    <location>
        <begin position="1"/>
        <end position="28"/>
    </location>
</feature>
<feature type="region of interest" description="Disordered" evidence="3">
    <location>
        <begin position="45"/>
        <end position="112"/>
    </location>
</feature>
<sequence>MRQAAMFSCQNCTLPLLLLLLLSGHACARPEQLLLPASATEQAQSLPVAGENTSTPSPAAAPELKRPPPADGTVSTTASPAAAAEPQKPQLPVQAAADTGSESAGGPGAEAATQPAIINVPITTSRAAAPELPEYLKNCFYAEEELCLNWHRQDIGSDDAGVGNGAAAESSNNNGQAEPTDALSSNSSNSSSLTPHGNGSQGPPSHPNPQSRDINSCPCRAHPVRANSWYCCNITQITMISSCSNILNWTNLHVRNLSAPLMDLSNSIYRSLQSLAVTDGNISQLINGFPRHSSLKCLNISNNNIEEIESRAIKDVPHLEFFGIAQNNLSRVPHRNQNKNIALDISGNQGLLCEPLNEVIYSDSFNFVNPENSFCLYNATHKWFNSTDYMSIKQLERNKQCGTKCPVIPNFGNCTCKSERIMIVQGDQSKPICHVDCSNLGLVELPAKLPDNTFTLNITNNKIRSLGDHFHTNPTYHNIAKLMADNNQISSIYEFEGTKFLEHFQRIYMRNNSLSKIPEYFLNNALMDTDIGRRIYLGGNRLQCDCNSAKTLQNWLKERSTDIPDYMEIRCRNLPQSVIELQETKLCQSPPDWTDYIYYLIAAEVFLLLALITKVSYDYWVFKTAGYLPWPASKMPKLPCDWLCES</sequence>
<feature type="region of interest" description="Disordered" evidence="3">
    <location>
        <begin position="160"/>
        <end position="211"/>
    </location>
</feature>
<dbReference type="CTD" id="31120"/>
<keyword evidence="2" id="KW-0677">Repeat</keyword>
<organism evidence="5 6">
    <name type="scientific">Drosophila lebanonensis</name>
    <name type="common">Fruit fly</name>
    <name type="synonym">Scaptodrosophila lebanonensis</name>
    <dbReference type="NCBI Taxonomy" id="7225"/>
    <lineage>
        <taxon>Eukaryota</taxon>
        <taxon>Metazoa</taxon>
        <taxon>Ecdysozoa</taxon>
        <taxon>Arthropoda</taxon>
        <taxon>Hexapoda</taxon>
        <taxon>Insecta</taxon>
        <taxon>Pterygota</taxon>
        <taxon>Neoptera</taxon>
        <taxon>Endopterygota</taxon>
        <taxon>Diptera</taxon>
        <taxon>Brachycera</taxon>
        <taxon>Muscomorpha</taxon>
        <taxon>Ephydroidea</taxon>
        <taxon>Drosophilidae</taxon>
        <taxon>Scaptodrosophila</taxon>
    </lineage>
</organism>
<keyword evidence="1" id="KW-0433">Leucine-rich repeat</keyword>
<feature type="chain" id="PRO_5026677052" evidence="4">
    <location>
        <begin position="29"/>
        <end position="646"/>
    </location>
</feature>
<dbReference type="InterPro" id="IPR032675">
    <property type="entry name" value="LRR_dom_sf"/>
</dbReference>
<evidence type="ECO:0000313" key="5">
    <source>
        <dbReference type="Proteomes" id="UP000504634"/>
    </source>
</evidence>
<protein>
    <submittedName>
        <fullName evidence="6">Protein halfway</fullName>
    </submittedName>
</protein>
<dbReference type="Proteomes" id="UP000504634">
    <property type="component" value="Unplaced"/>
</dbReference>
<accession>A0A6J2TMZ4</accession>
<dbReference type="RefSeq" id="XP_030377976.1">
    <property type="nucleotide sequence ID" value="XM_030522116.1"/>
</dbReference>